<keyword evidence="6" id="KW-1185">Reference proteome</keyword>
<dbReference type="EMBL" id="KV875102">
    <property type="protein sequence ID" value="OIW25192.1"/>
    <property type="molecule type" value="Genomic_DNA"/>
</dbReference>
<organism evidence="5 6">
    <name type="scientific">Coniochaeta ligniaria NRRL 30616</name>
    <dbReference type="NCBI Taxonomy" id="1408157"/>
    <lineage>
        <taxon>Eukaryota</taxon>
        <taxon>Fungi</taxon>
        <taxon>Dikarya</taxon>
        <taxon>Ascomycota</taxon>
        <taxon>Pezizomycotina</taxon>
        <taxon>Sordariomycetes</taxon>
        <taxon>Sordariomycetidae</taxon>
        <taxon>Coniochaetales</taxon>
        <taxon>Coniochaetaceae</taxon>
        <taxon>Coniochaeta</taxon>
    </lineage>
</organism>
<dbReference type="Proteomes" id="UP000182658">
    <property type="component" value="Unassembled WGS sequence"/>
</dbReference>
<dbReference type="PANTHER" id="PTHR47429:SF7">
    <property type="entry name" value="GATA-FACTOR"/>
    <property type="match status" value="1"/>
</dbReference>
<evidence type="ECO:0000256" key="3">
    <source>
        <dbReference type="ARBA" id="ARBA00022991"/>
    </source>
</evidence>
<dbReference type="OrthoDB" id="447251at2759"/>
<name>A0A1J7J5W2_9PEZI</name>
<evidence type="ECO:0000313" key="6">
    <source>
        <dbReference type="Proteomes" id="UP000182658"/>
    </source>
</evidence>
<keyword evidence="3" id="KW-0157">Chromophore</keyword>
<evidence type="ECO:0000256" key="1">
    <source>
        <dbReference type="ARBA" id="ARBA00022630"/>
    </source>
</evidence>
<protein>
    <submittedName>
        <fullName evidence="5">Vivid PAS protein VVD</fullName>
    </submittedName>
</protein>
<dbReference type="InterPro" id="IPR001610">
    <property type="entry name" value="PAC"/>
</dbReference>
<dbReference type="CDD" id="cd00130">
    <property type="entry name" value="PAS"/>
    <property type="match status" value="1"/>
</dbReference>
<proteinExistence type="predicted"/>
<dbReference type="STRING" id="1408157.A0A1J7J5W2"/>
<dbReference type="AlphaFoldDB" id="A0A1J7J5W2"/>
<accession>A0A1J7J5W2</accession>
<evidence type="ECO:0000313" key="5">
    <source>
        <dbReference type="EMBL" id="OIW25192.1"/>
    </source>
</evidence>
<dbReference type="InterPro" id="IPR035965">
    <property type="entry name" value="PAS-like_dom_sf"/>
</dbReference>
<sequence length="182" mass="20174">MNTMNTWEEDAFEYGDQTGSVAVAQPAIFHQTLYTGSGIDVLSILLQMYQRPNPQVAIGPVDASCPLILCDLTQPDSPIIYASDAFATLTGYSGYEVLGRNCRFLQAPPGARTMPRQSSADKAAVRQMRHAVSHNQECQVEITNYRKDGSKFLNYLTIIPVRWNSNEFNYSVGLQSMASELP</sequence>
<keyword evidence="1" id="KW-0285">Flavoprotein</keyword>
<dbReference type="NCBIfam" id="TIGR00229">
    <property type="entry name" value="sensory_box"/>
    <property type="match status" value="1"/>
</dbReference>
<evidence type="ECO:0000256" key="2">
    <source>
        <dbReference type="ARBA" id="ARBA00022643"/>
    </source>
</evidence>
<keyword evidence="2" id="KW-0288">FMN</keyword>
<dbReference type="Pfam" id="PF13426">
    <property type="entry name" value="PAS_9"/>
    <property type="match status" value="1"/>
</dbReference>
<dbReference type="PROSITE" id="PS50112">
    <property type="entry name" value="PAS"/>
    <property type="match status" value="1"/>
</dbReference>
<evidence type="ECO:0000259" key="4">
    <source>
        <dbReference type="PROSITE" id="PS50112"/>
    </source>
</evidence>
<feature type="domain" description="PAS" evidence="4">
    <location>
        <begin position="76"/>
        <end position="101"/>
    </location>
</feature>
<gene>
    <name evidence="5" type="ORF">CONLIGDRAFT_84253</name>
</gene>
<dbReference type="SMART" id="SM00086">
    <property type="entry name" value="PAC"/>
    <property type="match status" value="1"/>
</dbReference>
<dbReference type="SUPFAM" id="SSF55785">
    <property type="entry name" value="PYP-like sensor domain (PAS domain)"/>
    <property type="match status" value="1"/>
</dbReference>
<dbReference type="GO" id="GO:0005634">
    <property type="term" value="C:nucleus"/>
    <property type="evidence" value="ECO:0007669"/>
    <property type="project" value="TreeGrafter"/>
</dbReference>
<dbReference type="InParanoid" id="A0A1J7J5W2"/>
<dbReference type="PANTHER" id="PTHR47429">
    <property type="entry name" value="PROTEIN TWIN LOV 1"/>
    <property type="match status" value="1"/>
</dbReference>
<reference evidence="5 6" key="1">
    <citation type="submission" date="2016-10" db="EMBL/GenBank/DDBJ databases">
        <title>Draft genome sequence of Coniochaeta ligniaria NRRL30616, a lignocellulolytic fungus for bioabatement of inhibitors in plant biomass hydrolysates.</title>
        <authorList>
            <consortium name="DOE Joint Genome Institute"/>
            <person name="Jimenez D.J."/>
            <person name="Hector R.E."/>
            <person name="Riley R."/>
            <person name="Sun H."/>
            <person name="Grigoriev I.V."/>
            <person name="Van Elsas J.D."/>
            <person name="Nichols N.N."/>
        </authorList>
    </citation>
    <scope>NUCLEOTIDE SEQUENCE [LARGE SCALE GENOMIC DNA]</scope>
    <source>
        <strain evidence="5 6">NRRL 30616</strain>
    </source>
</reference>
<dbReference type="Gene3D" id="3.30.450.20">
    <property type="entry name" value="PAS domain"/>
    <property type="match status" value="1"/>
</dbReference>
<dbReference type="InterPro" id="IPR000014">
    <property type="entry name" value="PAS"/>
</dbReference>